<evidence type="ECO:0000313" key="11">
    <source>
        <dbReference type="Proteomes" id="UP000623678"/>
    </source>
</evidence>
<dbReference type="PROSITE" id="PS50893">
    <property type="entry name" value="ABC_TRANSPORTER_2"/>
    <property type="match status" value="2"/>
</dbReference>
<keyword evidence="11" id="KW-1185">Reference proteome</keyword>
<evidence type="ECO:0000256" key="8">
    <source>
        <dbReference type="ARBA" id="ARBA00023136"/>
    </source>
</evidence>
<dbReference type="RefSeq" id="WP_262395161.1">
    <property type="nucleotide sequence ID" value="NZ_JACRTD010000004.1"/>
</dbReference>
<evidence type="ECO:0000259" key="9">
    <source>
        <dbReference type="PROSITE" id="PS50893"/>
    </source>
</evidence>
<dbReference type="PROSITE" id="PS00211">
    <property type="entry name" value="ABC_TRANSPORTER_1"/>
    <property type="match status" value="1"/>
</dbReference>
<comment type="caution">
    <text evidence="10">The sequence shown here is derived from an EMBL/GenBank/DDBJ whole genome shotgun (WGS) entry which is preliminary data.</text>
</comment>
<keyword evidence="2" id="KW-0813">Transport</keyword>
<keyword evidence="8" id="KW-0472">Membrane</keyword>
<evidence type="ECO:0000313" key="10">
    <source>
        <dbReference type="EMBL" id="MBC8585380.1"/>
    </source>
</evidence>
<dbReference type="GO" id="GO:0005886">
    <property type="term" value="C:plasma membrane"/>
    <property type="evidence" value="ECO:0007669"/>
    <property type="project" value="UniProtKB-SubCell"/>
</dbReference>
<dbReference type="EMBL" id="JACRTD010000004">
    <property type="protein sequence ID" value="MBC8585380.1"/>
    <property type="molecule type" value="Genomic_DNA"/>
</dbReference>
<dbReference type="InterPro" id="IPR003439">
    <property type="entry name" value="ABC_transporter-like_ATP-bd"/>
</dbReference>
<proteinExistence type="predicted"/>
<dbReference type="CDD" id="cd03216">
    <property type="entry name" value="ABC_Carb_Monos_I"/>
    <property type="match status" value="1"/>
</dbReference>
<keyword evidence="7" id="KW-1278">Translocase</keyword>
<dbReference type="InterPro" id="IPR050107">
    <property type="entry name" value="ABC_carbohydrate_import_ATPase"/>
</dbReference>
<dbReference type="InterPro" id="IPR017871">
    <property type="entry name" value="ABC_transporter-like_CS"/>
</dbReference>
<evidence type="ECO:0000256" key="7">
    <source>
        <dbReference type="ARBA" id="ARBA00022967"/>
    </source>
</evidence>
<dbReference type="InterPro" id="IPR003593">
    <property type="entry name" value="AAA+_ATPase"/>
</dbReference>
<dbReference type="Proteomes" id="UP000623678">
    <property type="component" value="Unassembled WGS sequence"/>
</dbReference>
<dbReference type="GO" id="GO:0016887">
    <property type="term" value="F:ATP hydrolysis activity"/>
    <property type="evidence" value="ECO:0007669"/>
    <property type="project" value="InterPro"/>
</dbReference>
<dbReference type="AlphaFoldDB" id="A0A926EN38"/>
<accession>A0A926EN38</accession>
<dbReference type="PANTHER" id="PTHR43790">
    <property type="entry name" value="CARBOHYDRATE TRANSPORT ATP-BINDING PROTEIN MG119-RELATED"/>
    <property type="match status" value="1"/>
</dbReference>
<dbReference type="PANTHER" id="PTHR43790:SF9">
    <property type="entry name" value="GALACTOFURANOSE TRANSPORTER ATP-BINDING PROTEIN YTFR"/>
    <property type="match status" value="1"/>
</dbReference>
<keyword evidence="5" id="KW-0547">Nucleotide-binding</keyword>
<keyword evidence="6 10" id="KW-0067">ATP-binding</keyword>
<evidence type="ECO:0000256" key="2">
    <source>
        <dbReference type="ARBA" id="ARBA00022448"/>
    </source>
</evidence>
<feature type="domain" description="ABC transporter" evidence="9">
    <location>
        <begin position="252"/>
        <end position="497"/>
    </location>
</feature>
<dbReference type="GO" id="GO:0005524">
    <property type="term" value="F:ATP binding"/>
    <property type="evidence" value="ECO:0007669"/>
    <property type="project" value="UniProtKB-KW"/>
</dbReference>
<organism evidence="10 11">
    <name type="scientific">Youxingia wuxianensis</name>
    <dbReference type="NCBI Taxonomy" id="2763678"/>
    <lineage>
        <taxon>Bacteria</taxon>
        <taxon>Bacillati</taxon>
        <taxon>Bacillota</taxon>
        <taxon>Clostridia</taxon>
        <taxon>Eubacteriales</taxon>
        <taxon>Oscillospiraceae</taxon>
        <taxon>Youxingia</taxon>
    </lineage>
</organism>
<evidence type="ECO:0000256" key="6">
    <source>
        <dbReference type="ARBA" id="ARBA00022840"/>
    </source>
</evidence>
<keyword evidence="4" id="KW-0677">Repeat</keyword>
<reference evidence="10" key="1">
    <citation type="submission" date="2020-08" db="EMBL/GenBank/DDBJ databases">
        <title>Genome public.</title>
        <authorList>
            <person name="Liu C."/>
            <person name="Sun Q."/>
        </authorList>
    </citation>
    <scope>NUCLEOTIDE SEQUENCE</scope>
    <source>
        <strain evidence="10">NSJ-64</strain>
    </source>
</reference>
<dbReference type="SMART" id="SM00382">
    <property type="entry name" value="AAA"/>
    <property type="match status" value="2"/>
</dbReference>
<sequence length="506" mass="56409">MSEEILRMSHICKSFPGVKALKEVDFSCKKGEVMVLAGENGAGKSTILKILSGLYQADSGEIFFNGKAVKIKNPLEAQKMGIAMVYQELTLVNEMTVAENIYLSIEPTKKFGLVDRKQIESSIQEVMGQYGIELDLQTMVKDLPVAQQQMAEIVKILIRQPELIILDEPTSALARKEVTQLYEIIRSMISMGKTIIFISHRLEEVFEIGDRVTVFKDGSYVDTKKISEITEDDLIRMMVGRSLQNIFPEKTQPEQEIIFQVKNLNVPKHLRDISFSVRRGEILGIAGLQGHGQTELFNAIYGILPRETGEIITAGESLKIGNAKQAIKQGLALVPADRKNEGLFLLRSIRENLAIISLDQRKKLGIFIDGKKEKKFSLDMKEKLAIKLASLRNEVASLSGGNQQKVVLGKELAINPKVVLFNEPTRGIDVEAKREFYNIMHDLARSGVAVIMYSSDLMEVIGMSNRVAVMYEGTISAVLQGEEITEENIMYCAYGASLANKGERTL</sequence>
<dbReference type="FunFam" id="3.40.50.300:FF:000127">
    <property type="entry name" value="Ribose import ATP-binding protein RbsA"/>
    <property type="match status" value="1"/>
</dbReference>
<keyword evidence="3" id="KW-1003">Cell membrane</keyword>
<dbReference type="CDD" id="cd03215">
    <property type="entry name" value="ABC_Carb_Monos_II"/>
    <property type="match status" value="1"/>
</dbReference>
<dbReference type="SUPFAM" id="SSF52540">
    <property type="entry name" value="P-loop containing nucleoside triphosphate hydrolases"/>
    <property type="match status" value="2"/>
</dbReference>
<evidence type="ECO:0000256" key="4">
    <source>
        <dbReference type="ARBA" id="ARBA00022737"/>
    </source>
</evidence>
<evidence type="ECO:0000256" key="3">
    <source>
        <dbReference type="ARBA" id="ARBA00022475"/>
    </source>
</evidence>
<evidence type="ECO:0000256" key="1">
    <source>
        <dbReference type="ARBA" id="ARBA00004202"/>
    </source>
</evidence>
<feature type="domain" description="ABC transporter" evidence="9">
    <location>
        <begin position="6"/>
        <end position="242"/>
    </location>
</feature>
<protein>
    <submittedName>
        <fullName evidence="10">Sugar ABC transporter ATP-binding protein</fullName>
    </submittedName>
</protein>
<dbReference type="Pfam" id="PF00005">
    <property type="entry name" value="ABC_tran"/>
    <property type="match status" value="2"/>
</dbReference>
<gene>
    <name evidence="10" type="ORF">H8705_07270</name>
</gene>
<evidence type="ECO:0000256" key="5">
    <source>
        <dbReference type="ARBA" id="ARBA00022741"/>
    </source>
</evidence>
<dbReference type="Gene3D" id="3.40.50.300">
    <property type="entry name" value="P-loop containing nucleotide triphosphate hydrolases"/>
    <property type="match status" value="2"/>
</dbReference>
<dbReference type="InterPro" id="IPR027417">
    <property type="entry name" value="P-loop_NTPase"/>
</dbReference>
<name>A0A926EN38_9FIRM</name>
<comment type="subcellular location">
    <subcellularLocation>
        <location evidence="1">Cell membrane</location>
        <topology evidence="1">Peripheral membrane protein</topology>
    </subcellularLocation>
</comment>